<dbReference type="SUPFAM" id="SSF46689">
    <property type="entry name" value="Homeodomain-like"/>
    <property type="match status" value="1"/>
</dbReference>
<dbReference type="GO" id="GO:0043565">
    <property type="term" value="F:sequence-specific DNA binding"/>
    <property type="evidence" value="ECO:0007669"/>
    <property type="project" value="InterPro"/>
</dbReference>
<reference evidence="6 7" key="1">
    <citation type="submission" date="2017-11" db="EMBL/GenBank/DDBJ databases">
        <title>Sequencing the genomes of 1000 actinobacteria strains.</title>
        <authorList>
            <person name="Klenk H.-P."/>
        </authorList>
    </citation>
    <scope>NUCLEOTIDE SEQUENCE [LARGE SCALE GENOMIC DNA]</scope>
    <source>
        <strain evidence="6 7">DSM 44104</strain>
    </source>
</reference>
<evidence type="ECO:0000259" key="5">
    <source>
        <dbReference type="PROSITE" id="PS01124"/>
    </source>
</evidence>
<proteinExistence type="predicted"/>
<dbReference type="InterPro" id="IPR009057">
    <property type="entry name" value="Homeodomain-like_sf"/>
</dbReference>
<dbReference type="PROSITE" id="PS00041">
    <property type="entry name" value="HTH_ARAC_FAMILY_1"/>
    <property type="match status" value="1"/>
</dbReference>
<sequence>MSDTIEGMAAHRGAPPRDWDQVSQSVADVYFPHELTPIGPGSRPRLTLQTLDLGPVLLGYVGWGADIAIDCDYPGAYEVNIPLTGHFVSQTRRGSLTSVSGQAAVFRADSACRITHWDATCTVLGVKFDRTWLDLEAERVLGSDPVRVAGVLPDQLDLDRGGGEDWRRLVNSLASHLRRPSLFAGSPVVSEQLAGAVAAGFLLTSCPDLGTGSPARPRTVSRVVDAVRDDPARPWTVADMAVLGGTTVRRLQEGFQEWIGCSPMEHLTTVRLQRAKADLESRTSHSVSDVAANWGFSSPSRFAAAFRRRYGLSPSEFRRYHRHGGSH</sequence>
<dbReference type="Proteomes" id="UP000232453">
    <property type="component" value="Unassembled WGS sequence"/>
</dbReference>
<name>A0AA44UNH4_PSEA5</name>
<dbReference type="GO" id="GO:0003700">
    <property type="term" value="F:DNA-binding transcription factor activity"/>
    <property type="evidence" value="ECO:0007669"/>
    <property type="project" value="InterPro"/>
</dbReference>
<evidence type="ECO:0000256" key="1">
    <source>
        <dbReference type="ARBA" id="ARBA00023015"/>
    </source>
</evidence>
<dbReference type="AlphaFoldDB" id="A0AA44UNH4"/>
<accession>A0AA44UNH4</accession>
<evidence type="ECO:0000256" key="3">
    <source>
        <dbReference type="ARBA" id="ARBA00023163"/>
    </source>
</evidence>
<protein>
    <submittedName>
        <fullName evidence="6">AraC-like DNA-binding protein</fullName>
    </submittedName>
</protein>
<dbReference type="Pfam" id="PF12833">
    <property type="entry name" value="HTH_18"/>
    <property type="match status" value="1"/>
</dbReference>
<dbReference type="PRINTS" id="PR00032">
    <property type="entry name" value="HTHARAC"/>
</dbReference>
<dbReference type="PANTHER" id="PTHR46796:SF7">
    <property type="entry name" value="ARAC FAMILY TRANSCRIPTIONAL REGULATOR"/>
    <property type="match status" value="1"/>
</dbReference>
<dbReference type="InterPro" id="IPR035418">
    <property type="entry name" value="AraC-bd_2"/>
</dbReference>
<dbReference type="Pfam" id="PF14525">
    <property type="entry name" value="AraC_binding_2"/>
    <property type="match status" value="1"/>
</dbReference>
<comment type="caution">
    <text evidence="6">The sequence shown here is derived from an EMBL/GenBank/DDBJ whole genome shotgun (WGS) entry which is preliminary data.</text>
</comment>
<evidence type="ECO:0000256" key="4">
    <source>
        <dbReference type="SAM" id="MobiDB-lite"/>
    </source>
</evidence>
<evidence type="ECO:0000313" key="6">
    <source>
        <dbReference type="EMBL" id="PKB30410.1"/>
    </source>
</evidence>
<feature type="region of interest" description="Disordered" evidence="4">
    <location>
        <begin position="1"/>
        <end position="20"/>
    </location>
</feature>
<organism evidence="6 7">
    <name type="scientific">Pseudonocardia alni</name>
    <name type="common">Amycolata alni</name>
    <dbReference type="NCBI Taxonomy" id="33907"/>
    <lineage>
        <taxon>Bacteria</taxon>
        <taxon>Bacillati</taxon>
        <taxon>Actinomycetota</taxon>
        <taxon>Actinomycetes</taxon>
        <taxon>Pseudonocardiales</taxon>
        <taxon>Pseudonocardiaceae</taxon>
        <taxon>Pseudonocardia</taxon>
    </lineage>
</organism>
<dbReference type="InterPro" id="IPR018062">
    <property type="entry name" value="HTH_AraC-typ_CS"/>
</dbReference>
<dbReference type="SMART" id="SM00342">
    <property type="entry name" value="HTH_ARAC"/>
    <property type="match status" value="1"/>
</dbReference>
<keyword evidence="2 6" id="KW-0238">DNA-binding</keyword>
<gene>
    <name evidence="6" type="ORF">ATL51_2074</name>
</gene>
<keyword evidence="1" id="KW-0805">Transcription regulation</keyword>
<dbReference type="EMBL" id="PHUJ01000003">
    <property type="protein sequence ID" value="PKB30410.1"/>
    <property type="molecule type" value="Genomic_DNA"/>
</dbReference>
<dbReference type="InterPro" id="IPR018060">
    <property type="entry name" value="HTH_AraC"/>
</dbReference>
<feature type="domain" description="HTH araC/xylS-type" evidence="5">
    <location>
        <begin position="221"/>
        <end position="320"/>
    </location>
</feature>
<dbReference type="InterPro" id="IPR020449">
    <property type="entry name" value="Tscrpt_reg_AraC-type_HTH"/>
</dbReference>
<keyword evidence="3" id="KW-0804">Transcription</keyword>
<dbReference type="PANTHER" id="PTHR46796">
    <property type="entry name" value="HTH-TYPE TRANSCRIPTIONAL ACTIVATOR RHAS-RELATED"/>
    <property type="match status" value="1"/>
</dbReference>
<dbReference type="PROSITE" id="PS01124">
    <property type="entry name" value="HTH_ARAC_FAMILY_2"/>
    <property type="match status" value="1"/>
</dbReference>
<evidence type="ECO:0000256" key="2">
    <source>
        <dbReference type="ARBA" id="ARBA00023125"/>
    </source>
</evidence>
<dbReference type="Gene3D" id="1.10.10.60">
    <property type="entry name" value="Homeodomain-like"/>
    <property type="match status" value="1"/>
</dbReference>
<evidence type="ECO:0000313" key="7">
    <source>
        <dbReference type="Proteomes" id="UP000232453"/>
    </source>
</evidence>
<dbReference type="InterPro" id="IPR050204">
    <property type="entry name" value="AraC_XylS_family_regulators"/>
</dbReference>